<dbReference type="InterPro" id="IPR038109">
    <property type="entry name" value="DNA_bind_recomb_sf"/>
</dbReference>
<dbReference type="Pfam" id="PF07508">
    <property type="entry name" value="Recombinase"/>
    <property type="match status" value="1"/>
</dbReference>
<gene>
    <name evidence="3" type="ORF">WKI71_07115</name>
</gene>
<dbReference type="PROSITE" id="PS51737">
    <property type="entry name" value="RECOMBINASE_DNA_BIND"/>
    <property type="match status" value="1"/>
</dbReference>
<comment type="caution">
    <text evidence="3">The sequence shown here is derived from an EMBL/GenBank/DDBJ whole genome shotgun (WGS) entry which is preliminary data.</text>
</comment>
<organism evidence="3 4">
    <name type="scientific">Streptomyces machairae</name>
    <dbReference type="NCBI Taxonomy" id="3134109"/>
    <lineage>
        <taxon>Bacteria</taxon>
        <taxon>Bacillati</taxon>
        <taxon>Actinomycetota</taxon>
        <taxon>Actinomycetes</taxon>
        <taxon>Kitasatosporales</taxon>
        <taxon>Streptomycetaceae</taxon>
        <taxon>Streptomyces</taxon>
    </lineage>
</organism>
<feature type="compositionally biased region" description="Basic and acidic residues" evidence="1">
    <location>
        <begin position="1"/>
        <end position="15"/>
    </location>
</feature>
<evidence type="ECO:0000256" key="1">
    <source>
        <dbReference type="SAM" id="MobiDB-lite"/>
    </source>
</evidence>
<protein>
    <submittedName>
        <fullName evidence="3">Recombinase family protein</fullName>
    </submittedName>
</protein>
<dbReference type="PANTHER" id="PTHR30461:SF23">
    <property type="entry name" value="DNA RECOMBINASE-RELATED"/>
    <property type="match status" value="1"/>
</dbReference>
<dbReference type="EMBL" id="JBBKAK010000001">
    <property type="protein sequence ID" value="MEJ8668412.1"/>
    <property type="molecule type" value="Genomic_DNA"/>
</dbReference>
<dbReference type="Gene3D" id="3.40.50.1390">
    <property type="entry name" value="Resolvase, N-terminal catalytic domain"/>
    <property type="match status" value="1"/>
</dbReference>
<dbReference type="InterPro" id="IPR050639">
    <property type="entry name" value="SSR_resolvase"/>
</dbReference>
<dbReference type="InterPro" id="IPR011109">
    <property type="entry name" value="DNA_bind_recombinase_dom"/>
</dbReference>
<dbReference type="InterPro" id="IPR036162">
    <property type="entry name" value="Resolvase-like_N_sf"/>
</dbReference>
<evidence type="ECO:0000313" key="3">
    <source>
        <dbReference type="EMBL" id="MEJ8668412.1"/>
    </source>
</evidence>
<dbReference type="Proteomes" id="UP001376459">
    <property type="component" value="Unassembled WGS sequence"/>
</dbReference>
<evidence type="ECO:0000313" key="4">
    <source>
        <dbReference type="Proteomes" id="UP001376459"/>
    </source>
</evidence>
<dbReference type="PANTHER" id="PTHR30461">
    <property type="entry name" value="DNA-INVERTASE FROM LAMBDOID PROPHAGE"/>
    <property type="match status" value="1"/>
</dbReference>
<name>A0ABU8UHT0_9ACTN</name>
<keyword evidence="4" id="KW-1185">Reference proteome</keyword>
<sequence>MFDAREYRRLSDDRGGNSIQEQADGNQEAADEQSWTLGAPYVDADRSASSFTSRKRDEFERLVADLEAGNFGAQILMLWESSRGSRKVTEWSHFLDLCRAARVKIWVTTHGRLYDMEKWSDRKVLLGEAIENEGESERISVRGRRTAAAQAKLGRPHGLAPWGLMPVYDPATGKLANWVEDESISIVPKELFRLLEKGYSLMAVERLFVKRGYLNGPRPYIKYKKGKEPKVRPFTRHNLRHMATRHAYAGVRVHADPATGKTGEVQGTWNGIVSLERFYKVQRILNAPGRNPAESREPKYELTMTLKCDPCGGPITVTRANLKSRRESYTCRNGHVFIAKADVDEIVIPAMLSYLARPDVYKMLTARTGEGEEVTRVRDELAQARANRDEMEIATQKVLAKRGSWLGPSRHWPKRLPTWRRENARLRSRLHLPVSLTLPKAWKCRGERRPSALAERSRRWF</sequence>
<feature type="domain" description="Recombinase" evidence="2">
    <location>
        <begin position="161"/>
        <end position="291"/>
    </location>
</feature>
<feature type="region of interest" description="Disordered" evidence="1">
    <location>
        <begin position="1"/>
        <end position="40"/>
    </location>
</feature>
<dbReference type="SUPFAM" id="SSF53041">
    <property type="entry name" value="Resolvase-like"/>
    <property type="match status" value="1"/>
</dbReference>
<dbReference type="Gene3D" id="3.90.1750.20">
    <property type="entry name" value="Putative Large Serine Recombinase, Chain B, Domain 2"/>
    <property type="match status" value="1"/>
</dbReference>
<proteinExistence type="predicted"/>
<reference evidence="3 4" key="1">
    <citation type="submission" date="2024-03" db="EMBL/GenBank/DDBJ databases">
        <title>Novel Streptomyces species of biotechnological and ecological value are a feature of Machair soil.</title>
        <authorList>
            <person name="Prole J.R."/>
            <person name="Goodfellow M."/>
            <person name="Allenby N."/>
            <person name="Ward A.C."/>
        </authorList>
    </citation>
    <scope>NUCLEOTIDE SEQUENCE [LARGE SCALE GENOMIC DNA]</scope>
    <source>
        <strain evidence="3 4">MS1.AVA.1</strain>
    </source>
</reference>
<dbReference type="Pfam" id="PF00239">
    <property type="entry name" value="Resolvase"/>
    <property type="match status" value="1"/>
</dbReference>
<dbReference type="SMART" id="SM00857">
    <property type="entry name" value="Resolvase"/>
    <property type="match status" value="1"/>
</dbReference>
<dbReference type="InterPro" id="IPR006119">
    <property type="entry name" value="Resolv_N"/>
</dbReference>
<evidence type="ECO:0000259" key="2">
    <source>
        <dbReference type="PROSITE" id="PS51737"/>
    </source>
</evidence>
<accession>A0ABU8UHT0</accession>